<dbReference type="EC" id="3.1.2.-" evidence="11"/>
<comment type="similarity">
    <text evidence="2 11">Belongs to the acyl-ACP thioesterase family.</text>
</comment>
<feature type="region of interest" description="Disordered" evidence="12">
    <location>
        <begin position="1"/>
        <end position="39"/>
    </location>
</feature>
<comment type="function">
    <text evidence="11">Plays an essential role in chain termination during de novo fatty acid synthesis.</text>
</comment>
<dbReference type="InterPro" id="IPR021113">
    <property type="entry name" value="Acyl-ACP-thioesterase_N"/>
</dbReference>
<evidence type="ECO:0000256" key="2">
    <source>
        <dbReference type="ARBA" id="ARBA00006500"/>
    </source>
</evidence>
<dbReference type="Pfam" id="PF20791">
    <property type="entry name" value="Acyl-ACP_TE_C"/>
    <property type="match status" value="1"/>
</dbReference>
<keyword evidence="5 11" id="KW-0934">Plastid</keyword>
<evidence type="ECO:0000259" key="13">
    <source>
        <dbReference type="Pfam" id="PF01643"/>
    </source>
</evidence>
<evidence type="ECO:0000256" key="3">
    <source>
        <dbReference type="ARBA" id="ARBA00022516"/>
    </source>
</evidence>
<dbReference type="Gene3D" id="3.10.129.10">
    <property type="entry name" value="Hotdog Thioesterase"/>
    <property type="match status" value="1"/>
</dbReference>
<dbReference type="InterPro" id="IPR049427">
    <property type="entry name" value="Acyl-ACP_TE_C"/>
</dbReference>
<dbReference type="InterPro" id="IPR045023">
    <property type="entry name" value="FATA/B"/>
</dbReference>
<evidence type="ECO:0000256" key="8">
    <source>
        <dbReference type="ARBA" id="ARBA00022946"/>
    </source>
</evidence>
<dbReference type="Pfam" id="PF12590">
    <property type="entry name" value="Acyl-thio_N"/>
    <property type="match status" value="1"/>
</dbReference>
<dbReference type="InterPro" id="IPR029069">
    <property type="entry name" value="HotDog_dom_sf"/>
</dbReference>
<keyword evidence="8" id="KW-0809">Transit peptide</keyword>
<dbReference type="AlphaFoldDB" id="Q9FQY1"/>
<keyword evidence="10 11" id="KW-0275">Fatty acid biosynthesis</keyword>
<keyword evidence="7 11" id="KW-0276">Fatty acid metabolism</keyword>
<keyword evidence="3 11" id="KW-0444">Lipid biosynthesis</keyword>
<feature type="compositionally biased region" description="Low complexity" evidence="12">
    <location>
        <begin position="1"/>
        <end position="34"/>
    </location>
</feature>
<organism evidence="16">
    <name type="scientific">Iris germanica</name>
    <name type="common">Bearded iris</name>
    <name type="synonym">German iris</name>
    <dbReference type="NCBI Taxonomy" id="34205"/>
    <lineage>
        <taxon>Eukaryota</taxon>
        <taxon>Viridiplantae</taxon>
        <taxon>Streptophyta</taxon>
        <taxon>Embryophyta</taxon>
        <taxon>Tracheophyta</taxon>
        <taxon>Spermatophyta</taxon>
        <taxon>Magnoliopsida</taxon>
        <taxon>Liliopsida</taxon>
        <taxon>Asparagales</taxon>
        <taxon>Iridaceae</taxon>
        <taxon>Iridoideae</taxon>
        <taxon>Irideae</taxon>
        <taxon>Iris</taxon>
    </lineage>
</organism>
<dbReference type="EMBL" id="AF213476">
    <property type="protein sequence ID" value="AAG43857.1"/>
    <property type="molecule type" value="mRNA"/>
</dbReference>
<evidence type="ECO:0000256" key="5">
    <source>
        <dbReference type="ARBA" id="ARBA00022640"/>
    </source>
</evidence>
<dbReference type="GO" id="GO:0000036">
    <property type="term" value="F:acyl carrier activity"/>
    <property type="evidence" value="ECO:0007669"/>
    <property type="project" value="TreeGrafter"/>
</dbReference>
<evidence type="ECO:0000256" key="9">
    <source>
        <dbReference type="ARBA" id="ARBA00023098"/>
    </source>
</evidence>
<accession>Q9FQY1</accession>
<reference evidence="16" key="1">
    <citation type="submission" date="1999-12" db="EMBL/GenBank/DDBJ databases">
        <title>Cloning and Characterization of Iris germanica cDNA for acyl-ACP thioesterase.</title>
        <authorList>
            <person name="Kim K.-H."/>
            <person name="Hwang S.-K."/>
            <person name="Hwang Y.-S."/>
        </authorList>
    </citation>
    <scope>NUCLEOTIDE SEQUENCE</scope>
</reference>
<gene>
    <name evidence="16" type="primary">FatB1</name>
</gene>
<dbReference type="GO" id="GO:0009507">
    <property type="term" value="C:chloroplast"/>
    <property type="evidence" value="ECO:0007669"/>
    <property type="project" value="UniProtKB-SubCell"/>
</dbReference>
<dbReference type="PANTHER" id="PTHR31727:SF2">
    <property type="entry name" value="PALMITOYL-ACYL CARRIER PROTEIN THIOESTERASE, CHLOROPLASTIC"/>
    <property type="match status" value="1"/>
</dbReference>
<evidence type="ECO:0000256" key="4">
    <source>
        <dbReference type="ARBA" id="ARBA00022528"/>
    </source>
</evidence>
<keyword evidence="4 11" id="KW-0150">Chloroplast</keyword>
<feature type="domain" description="Acyl-ACP-thioesterase N-terminal" evidence="14">
    <location>
        <begin position="2"/>
        <end position="141"/>
    </location>
</feature>
<evidence type="ECO:0000256" key="1">
    <source>
        <dbReference type="ARBA" id="ARBA00004229"/>
    </source>
</evidence>
<evidence type="ECO:0000256" key="10">
    <source>
        <dbReference type="ARBA" id="ARBA00023160"/>
    </source>
</evidence>
<evidence type="ECO:0000256" key="12">
    <source>
        <dbReference type="SAM" id="MobiDB-lite"/>
    </source>
</evidence>
<feature type="compositionally biased region" description="Basic and acidic residues" evidence="12">
    <location>
        <begin position="67"/>
        <end position="89"/>
    </location>
</feature>
<name>Q9FQY1_IRIGE</name>
<dbReference type="PANTHER" id="PTHR31727">
    <property type="entry name" value="OLEOYL-ACYL CARRIER PROTEIN THIOESTERASE 1, CHLOROPLASTIC"/>
    <property type="match status" value="1"/>
</dbReference>
<dbReference type="CDD" id="cd00586">
    <property type="entry name" value="4HBT"/>
    <property type="match status" value="1"/>
</dbReference>
<evidence type="ECO:0000256" key="7">
    <source>
        <dbReference type="ARBA" id="ARBA00022832"/>
    </source>
</evidence>
<dbReference type="GO" id="GO:0016297">
    <property type="term" value="F:fatty acyl-[ACP] hydrolase activity"/>
    <property type="evidence" value="ECO:0007669"/>
    <property type="project" value="InterPro"/>
</dbReference>
<sequence length="427" mass="47280">MASVAASAFFPVPSSASTTSSSSSTASAKPSSISLGKGPDSLDSRGLIAKSVWLWLRRLASEGQCPESHEGQRVQGRVENRQAKVEDGRSVLPSSSAPRTFYNQLPDWSVLLAAITTIFLAAEKQWTLIDWKRGGPDMLTDAFGLGKIIENGLIYRQNFSIRSYEIGADQTASIETLMNHLQETALNHVRCAGLLGNGFGSTPEMSKRNLIWVVTKMQVLVEHYPSWGDVIEVDTWAGGSGKNGMRRDWHVRDSQTGQTIMRASSNWVMMNKSTRKLSKFPEEVRAEIRPYFMDRVPIIDEDNRKLPKLDDDTADHVRSGLTPKWSDLDVNQHVNNVKYLGWILESAPISMLESHELASFTLEYRRECGRDGVLQSLTAVSADCSAGPAELPIECQHLLRLEGGSELVKGRTEWRPKKHGPFPAGSP</sequence>
<dbReference type="SUPFAM" id="SSF54637">
    <property type="entry name" value="Thioesterase/thiol ester dehydrase-isomerase"/>
    <property type="match status" value="2"/>
</dbReference>
<evidence type="ECO:0000313" key="16">
    <source>
        <dbReference type="EMBL" id="AAG43857.1"/>
    </source>
</evidence>
<feature type="region of interest" description="Disordered" evidence="12">
    <location>
        <begin position="65"/>
        <end position="94"/>
    </location>
</feature>
<evidence type="ECO:0000256" key="11">
    <source>
        <dbReference type="RuleBase" id="RU363096"/>
    </source>
</evidence>
<dbReference type="FunFam" id="3.10.129.10:FF:000014">
    <property type="entry name" value="Acyl-[acyl-carrier-protein] hydrolase"/>
    <property type="match status" value="1"/>
</dbReference>
<dbReference type="InterPro" id="IPR002864">
    <property type="entry name" value="Acyl-ACP_thioesterase_NHD"/>
</dbReference>
<feature type="domain" description="Acyl-ACP thioesterase-like C-terminal" evidence="15">
    <location>
        <begin position="314"/>
        <end position="415"/>
    </location>
</feature>
<dbReference type="Pfam" id="PF01643">
    <property type="entry name" value="Acyl-ACP_TE"/>
    <property type="match status" value="1"/>
</dbReference>
<comment type="subcellular location">
    <subcellularLocation>
        <location evidence="1 11">Plastid</location>
        <location evidence="1 11">Chloroplast</location>
    </subcellularLocation>
</comment>
<evidence type="ECO:0000256" key="6">
    <source>
        <dbReference type="ARBA" id="ARBA00022801"/>
    </source>
</evidence>
<keyword evidence="6 11" id="KW-0378">Hydrolase</keyword>
<proteinExistence type="evidence at transcript level"/>
<protein>
    <recommendedName>
        <fullName evidence="11">Acyl-[acyl-carrier-protein] hydrolase</fullName>
        <ecNumber evidence="11">3.1.2.-</ecNumber>
    </recommendedName>
</protein>
<evidence type="ECO:0000259" key="14">
    <source>
        <dbReference type="Pfam" id="PF12590"/>
    </source>
</evidence>
<evidence type="ECO:0000259" key="15">
    <source>
        <dbReference type="Pfam" id="PF20791"/>
    </source>
</evidence>
<feature type="domain" description="Acyl-ACP thioesterase N-terminal hotdog" evidence="13">
    <location>
        <begin position="153"/>
        <end position="288"/>
    </location>
</feature>
<keyword evidence="9 11" id="KW-0443">Lipid metabolism</keyword>